<evidence type="ECO:0000313" key="2">
    <source>
        <dbReference type="EMBL" id="PJE66926.1"/>
    </source>
</evidence>
<evidence type="ECO:0000313" key="3">
    <source>
        <dbReference type="Proteomes" id="UP000229766"/>
    </source>
</evidence>
<dbReference type="GO" id="GO:0003911">
    <property type="term" value="F:DNA ligase (NAD+) activity"/>
    <property type="evidence" value="ECO:0007669"/>
    <property type="project" value="UniProtKB-EC"/>
</dbReference>
<evidence type="ECO:0000259" key="1">
    <source>
        <dbReference type="Pfam" id="PF01653"/>
    </source>
</evidence>
<feature type="domain" description="NAD-dependent DNA ligase adenylation" evidence="1">
    <location>
        <begin position="1"/>
        <end position="115"/>
    </location>
</feature>
<dbReference type="Gene3D" id="2.40.50.140">
    <property type="entry name" value="Nucleic acid-binding proteins"/>
    <property type="match status" value="1"/>
</dbReference>
<dbReference type="EC" id="6.5.1.2" evidence="2"/>
<name>A0A2M8L1Z2_9BACT</name>
<organism evidence="2 3">
    <name type="scientific">Candidatus Shapirobacteria bacterium CG10_big_fil_rev_8_21_14_0_10_36_6</name>
    <dbReference type="NCBI Taxonomy" id="1974886"/>
    <lineage>
        <taxon>Bacteria</taxon>
        <taxon>Candidatus Shapironibacteriota</taxon>
    </lineage>
</organism>
<gene>
    <name evidence="2" type="primary">ligA</name>
    <name evidence="2" type="ORF">COU93_01580</name>
</gene>
<reference evidence="3" key="1">
    <citation type="submission" date="2017-09" db="EMBL/GenBank/DDBJ databases">
        <title>Depth-based differentiation of microbial function through sediment-hosted aquifers and enrichment of novel symbionts in the deep terrestrial subsurface.</title>
        <authorList>
            <person name="Probst A.J."/>
            <person name="Ladd B."/>
            <person name="Jarett J.K."/>
            <person name="Geller-Mcgrath D.E."/>
            <person name="Sieber C.M.K."/>
            <person name="Emerson J.B."/>
            <person name="Anantharaman K."/>
            <person name="Thomas B.C."/>
            <person name="Malmstrom R."/>
            <person name="Stieglmeier M."/>
            <person name="Klingl A."/>
            <person name="Woyke T."/>
            <person name="Ryan C.M."/>
            <person name="Banfield J.F."/>
        </authorList>
    </citation>
    <scope>NUCLEOTIDE SEQUENCE [LARGE SCALE GENOMIC DNA]</scope>
</reference>
<comment type="caution">
    <text evidence="2">The sequence shown here is derived from an EMBL/GenBank/DDBJ whole genome shotgun (WGS) entry which is preliminary data.</text>
</comment>
<proteinExistence type="predicted"/>
<dbReference type="Pfam" id="PF01653">
    <property type="entry name" value="DNA_ligase_aden"/>
    <property type="match status" value="1"/>
</dbReference>
<accession>A0A2M8L1Z2</accession>
<dbReference type="Gene3D" id="3.30.470.30">
    <property type="entry name" value="DNA ligase/mRNA capping enzyme"/>
    <property type="match status" value="1"/>
</dbReference>
<dbReference type="EMBL" id="PFEI01000090">
    <property type="protein sequence ID" value="PJE66926.1"/>
    <property type="molecule type" value="Genomic_DNA"/>
</dbReference>
<dbReference type="AlphaFoldDB" id="A0A2M8L1Z2"/>
<sequence>PRNAASGISQRLDSKYSQYCTLFAVDLFPNNNDLTTESQKIDLLKKYGFTPVESFLCSDLSKVEKIYQDFLSHKRNSYPYEIDGLVVKINDLNLQNKLGFKNLRPKGQVAYKFPPDTTQTRVLEVNWETGPMGTITPVAKVEPISLSGAII</sequence>
<dbReference type="Proteomes" id="UP000229766">
    <property type="component" value="Unassembled WGS sequence"/>
</dbReference>
<dbReference type="SUPFAM" id="SSF56091">
    <property type="entry name" value="DNA ligase/mRNA capping enzyme, catalytic domain"/>
    <property type="match status" value="1"/>
</dbReference>
<feature type="non-terminal residue" evidence="2">
    <location>
        <position position="1"/>
    </location>
</feature>
<dbReference type="InterPro" id="IPR012340">
    <property type="entry name" value="NA-bd_OB-fold"/>
</dbReference>
<protein>
    <submittedName>
        <fullName evidence="2">DNA ligase</fullName>
        <ecNumber evidence="2">6.5.1.2</ecNumber>
    </submittedName>
</protein>
<keyword evidence="2" id="KW-0436">Ligase</keyword>
<dbReference type="InterPro" id="IPR013839">
    <property type="entry name" value="DNAligase_adenylation"/>
</dbReference>
<feature type="non-terminal residue" evidence="2">
    <location>
        <position position="151"/>
    </location>
</feature>